<keyword evidence="2" id="KW-1185">Reference proteome</keyword>
<dbReference type="AlphaFoldDB" id="A0A2G1VPU5"/>
<evidence type="ECO:0000313" key="2">
    <source>
        <dbReference type="Proteomes" id="UP000229433"/>
    </source>
</evidence>
<proteinExistence type="predicted"/>
<dbReference type="RefSeq" id="WP_099646790.1">
    <property type="nucleotide sequence ID" value="NZ_KZ319293.1"/>
</dbReference>
<accession>A0A2G1VPU5</accession>
<organism evidence="1 2">
    <name type="scientific">Leeuwenhoekiella nanhaiensis</name>
    <dbReference type="NCBI Taxonomy" id="1655491"/>
    <lineage>
        <taxon>Bacteria</taxon>
        <taxon>Pseudomonadati</taxon>
        <taxon>Bacteroidota</taxon>
        <taxon>Flavobacteriia</taxon>
        <taxon>Flavobacteriales</taxon>
        <taxon>Flavobacteriaceae</taxon>
        <taxon>Leeuwenhoekiella</taxon>
    </lineage>
</organism>
<reference evidence="1 2" key="1">
    <citation type="submission" date="2017-08" db="EMBL/GenBank/DDBJ databases">
        <title>The whole genome shortgun sequences of strain Leeuwenhoekiella nanhaiensis G18 from the South China Sea.</title>
        <authorList>
            <person name="Liu Q."/>
        </authorList>
    </citation>
    <scope>NUCLEOTIDE SEQUENCE [LARGE SCALE GENOMIC DNA]</scope>
    <source>
        <strain evidence="1 2">G18</strain>
    </source>
</reference>
<protein>
    <submittedName>
        <fullName evidence="1">Uncharacterized protein</fullName>
    </submittedName>
</protein>
<sequence>MKQYVTVYPLFEKYLDQMEYEINRCVELKNPSKSILSSLEHLFQIVEGLKLVLRKEPSVSNVNFEQAVNEVYKMDNSLSGVIIQVQFKEKLDSSKLGFINFKLMV</sequence>
<dbReference type="Proteomes" id="UP000229433">
    <property type="component" value="Unassembled WGS sequence"/>
</dbReference>
<comment type="caution">
    <text evidence="1">The sequence shown here is derived from an EMBL/GenBank/DDBJ whole genome shotgun (WGS) entry which is preliminary data.</text>
</comment>
<gene>
    <name evidence="1" type="ORF">CJ305_13350</name>
</gene>
<evidence type="ECO:0000313" key="1">
    <source>
        <dbReference type="EMBL" id="PHQ28798.1"/>
    </source>
</evidence>
<dbReference type="EMBL" id="NQXA01000011">
    <property type="protein sequence ID" value="PHQ28798.1"/>
    <property type="molecule type" value="Genomic_DNA"/>
</dbReference>
<name>A0A2G1VPU5_9FLAO</name>